<gene>
    <name evidence="2" type="ORF">QC764_001064</name>
</gene>
<dbReference type="EMBL" id="JAFFHC010000002">
    <property type="protein sequence ID" value="KAK4678934.1"/>
    <property type="molecule type" value="Genomic_DNA"/>
</dbReference>
<name>A0ABR0IFH7_9PEZI</name>
<feature type="chain" id="PRO_5047481821" evidence="1">
    <location>
        <begin position="28"/>
        <end position="132"/>
    </location>
</feature>
<evidence type="ECO:0000256" key="1">
    <source>
        <dbReference type="SAM" id="SignalP"/>
    </source>
</evidence>
<dbReference type="RefSeq" id="XP_062802404.1">
    <property type="nucleotide sequence ID" value="XM_062939872.1"/>
</dbReference>
<evidence type="ECO:0000313" key="2">
    <source>
        <dbReference type="EMBL" id="KAK4678934.1"/>
    </source>
</evidence>
<reference evidence="2 3" key="1">
    <citation type="journal article" date="2023" name="bioRxiv">
        <title>High-quality genome assemblies of four members of thePodospora anserinaspecies complex.</title>
        <authorList>
            <person name="Ament-Velasquez S.L."/>
            <person name="Vogan A.A."/>
            <person name="Wallerman O."/>
            <person name="Hartmann F."/>
            <person name="Gautier V."/>
            <person name="Silar P."/>
            <person name="Giraud T."/>
            <person name="Johannesson H."/>
        </authorList>
    </citation>
    <scope>NUCLEOTIDE SEQUENCE [LARGE SCALE GENOMIC DNA]</scope>
    <source>
        <strain evidence="2 3">CBS 124.78</strain>
    </source>
</reference>
<dbReference type="GeneID" id="87960337"/>
<feature type="signal peptide" evidence="1">
    <location>
        <begin position="1"/>
        <end position="27"/>
    </location>
</feature>
<organism evidence="2 3">
    <name type="scientific">Podospora pseudoanserina</name>
    <dbReference type="NCBI Taxonomy" id="2609844"/>
    <lineage>
        <taxon>Eukaryota</taxon>
        <taxon>Fungi</taxon>
        <taxon>Dikarya</taxon>
        <taxon>Ascomycota</taxon>
        <taxon>Pezizomycotina</taxon>
        <taxon>Sordariomycetes</taxon>
        <taxon>Sordariomycetidae</taxon>
        <taxon>Sordariales</taxon>
        <taxon>Podosporaceae</taxon>
        <taxon>Podospora</taxon>
    </lineage>
</organism>
<accession>A0ABR0IFH7</accession>
<keyword evidence="3" id="KW-1185">Reference proteome</keyword>
<protein>
    <submittedName>
        <fullName evidence="2">Uncharacterized protein</fullName>
    </submittedName>
</protein>
<sequence length="132" mass="14933">MEDGKNRGRLMMDLILGWLLHLHPTWHQSAFLDRVPNHDAGKGATALSIWHCHLASSIFHLSSPILLSLSLCIPTHRRGRDRRLPRYIESKTAPDCYLGQDWPSPSRLNASLQVPNICFSMHLCLEKGTRGS</sequence>
<comment type="caution">
    <text evidence="2">The sequence shown here is derived from an EMBL/GenBank/DDBJ whole genome shotgun (WGS) entry which is preliminary data.</text>
</comment>
<proteinExistence type="predicted"/>
<dbReference type="Proteomes" id="UP001323617">
    <property type="component" value="Unassembled WGS sequence"/>
</dbReference>
<evidence type="ECO:0000313" key="3">
    <source>
        <dbReference type="Proteomes" id="UP001323617"/>
    </source>
</evidence>
<keyword evidence="1" id="KW-0732">Signal</keyword>